<keyword evidence="3" id="KW-0067">ATP-binding</keyword>
<dbReference type="InterPro" id="IPR027417">
    <property type="entry name" value="P-loop_NTPase"/>
</dbReference>
<accession>A0A9D9IWR5</accession>
<protein>
    <submittedName>
        <fullName evidence="3">ATP-binding protein</fullName>
    </submittedName>
</protein>
<dbReference type="AlphaFoldDB" id="A0A9D9IWR5"/>
<dbReference type="PANTHER" id="PTHR43566">
    <property type="entry name" value="CONSERVED PROTEIN"/>
    <property type="match status" value="1"/>
</dbReference>
<organism evidence="3 4">
    <name type="scientific">Candidatus Cryptobacteroides avistercoris</name>
    <dbReference type="NCBI Taxonomy" id="2840758"/>
    <lineage>
        <taxon>Bacteria</taxon>
        <taxon>Pseudomonadati</taxon>
        <taxon>Bacteroidota</taxon>
        <taxon>Bacteroidia</taxon>
        <taxon>Bacteroidales</taxon>
        <taxon>Candidatus Cryptobacteroides</taxon>
    </lineage>
</organism>
<reference evidence="3" key="2">
    <citation type="journal article" date="2021" name="PeerJ">
        <title>Extensive microbial diversity within the chicken gut microbiome revealed by metagenomics and culture.</title>
        <authorList>
            <person name="Gilroy R."/>
            <person name="Ravi A."/>
            <person name="Getino M."/>
            <person name="Pursley I."/>
            <person name="Horton D.L."/>
            <person name="Alikhan N.F."/>
            <person name="Baker D."/>
            <person name="Gharbi K."/>
            <person name="Hall N."/>
            <person name="Watson M."/>
            <person name="Adriaenssens E.M."/>
            <person name="Foster-Nyarko E."/>
            <person name="Jarju S."/>
            <person name="Secka A."/>
            <person name="Antonio M."/>
            <person name="Oren A."/>
            <person name="Chaudhuri R.R."/>
            <person name="La Ragione R."/>
            <person name="Hildebrand F."/>
            <person name="Pallen M.J."/>
        </authorList>
    </citation>
    <scope>NUCLEOTIDE SEQUENCE</scope>
    <source>
        <strain evidence="3">B3-1481</strain>
    </source>
</reference>
<dbReference type="InterPro" id="IPR025420">
    <property type="entry name" value="DUF4143"/>
</dbReference>
<dbReference type="Pfam" id="PF13635">
    <property type="entry name" value="DUF4143"/>
    <property type="match status" value="1"/>
</dbReference>
<proteinExistence type="predicted"/>
<dbReference type="GO" id="GO:0005524">
    <property type="term" value="F:ATP binding"/>
    <property type="evidence" value="ECO:0007669"/>
    <property type="project" value="UniProtKB-KW"/>
</dbReference>
<feature type="domain" description="AAA" evidence="1">
    <location>
        <begin position="21"/>
        <end position="150"/>
    </location>
</feature>
<dbReference type="InterPro" id="IPR041682">
    <property type="entry name" value="AAA_14"/>
</dbReference>
<reference evidence="3" key="1">
    <citation type="submission" date="2020-10" db="EMBL/GenBank/DDBJ databases">
        <authorList>
            <person name="Gilroy R."/>
        </authorList>
    </citation>
    <scope>NUCLEOTIDE SEQUENCE</scope>
    <source>
        <strain evidence="3">B3-1481</strain>
    </source>
</reference>
<dbReference type="EMBL" id="JADILW010000026">
    <property type="protein sequence ID" value="MBO8479805.1"/>
    <property type="molecule type" value="Genomic_DNA"/>
</dbReference>
<comment type="caution">
    <text evidence="3">The sequence shown here is derived from an EMBL/GenBank/DDBJ whole genome shotgun (WGS) entry which is preliminary data.</text>
</comment>
<evidence type="ECO:0000259" key="2">
    <source>
        <dbReference type="Pfam" id="PF13635"/>
    </source>
</evidence>
<dbReference type="SUPFAM" id="SSF52540">
    <property type="entry name" value="P-loop containing nucleoside triphosphate hydrolases"/>
    <property type="match status" value="1"/>
</dbReference>
<sequence>MYKRAEYKVIMSRLAEPRKFIQVVVGARQVGKSTLVKQVLSDLAIPYRMFSADNVPISNNAWISDCWAAVRSIKKAEGAESFLLVIDEIQKITNWSEAVKKEWDDDSFNDMNIKVLLLGSSRVMLEKGLSESLAGRFEEIRMGHWSYPEMKECFGFTLDQYMFFGGYPGAAGLIGDIDRFQQYIQSAIIDATINKDILMDAPVGKPALLRQAFELGASYSGSLLSLNKMLGSLQDAGNTSTLAGYVNLLDESGLLCGIQKFIIDAARRRASIPKFQVYDNALTTVYSPYTFEEAVSDRKFWGHVFESGVGAYLVNQAFVNHFEVYYWREQNREVDFVLRKKGSIVAIEVKSNAAKRTEGLEAFRQKFHPTEAIIVGDGGIRAEEFLKMDLRGLF</sequence>
<evidence type="ECO:0000259" key="1">
    <source>
        <dbReference type="Pfam" id="PF13173"/>
    </source>
</evidence>
<dbReference type="Proteomes" id="UP000823769">
    <property type="component" value="Unassembled WGS sequence"/>
</dbReference>
<keyword evidence="3" id="KW-0547">Nucleotide-binding</keyword>
<dbReference type="Pfam" id="PF13173">
    <property type="entry name" value="AAA_14"/>
    <property type="match status" value="1"/>
</dbReference>
<gene>
    <name evidence="3" type="ORF">IAB76_01640</name>
</gene>
<evidence type="ECO:0000313" key="4">
    <source>
        <dbReference type="Proteomes" id="UP000823769"/>
    </source>
</evidence>
<dbReference type="Gene3D" id="3.40.50.300">
    <property type="entry name" value="P-loop containing nucleotide triphosphate hydrolases"/>
    <property type="match status" value="1"/>
</dbReference>
<name>A0A9D9IWR5_9BACT</name>
<feature type="domain" description="DUF4143" evidence="2">
    <location>
        <begin position="195"/>
        <end position="352"/>
    </location>
</feature>
<evidence type="ECO:0000313" key="3">
    <source>
        <dbReference type="EMBL" id="MBO8479805.1"/>
    </source>
</evidence>
<dbReference type="PANTHER" id="PTHR43566:SF1">
    <property type="entry name" value="AAA+ ATPASE DOMAIN-CONTAINING PROTEIN"/>
    <property type="match status" value="1"/>
</dbReference>